<sequence length="70" mass="7585">TDASPDKAVCQMSDTDSHSQCNHPTPFRCDDSVNRSFTSSSSPAYSAQSVNKHRSTVHQGSASSKLRDLQ</sequence>
<feature type="region of interest" description="Disordered" evidence="1">
    <location>
        <begin position="1"/>
        <end position="70"/>
    </location>
</feature>
<keyword evidence="3" id="KW-1185">Reference proteome</keyword>
<dbReference type="EMBL" id="KQ244176">
    <property type="protein sequence ID" value="KNC74675.1"/>
    <property type="molecule type" value="Genomic_DNA"/>
</dbReference>
<dbReference type="GeneID" id="25913288"/>
<feature type="non-terminal residue" evidence="2">
    <location>
        <position position="1"/>
    </location>
</feature>
<evidence type="ECO:0000313" key="3">
    <source>
        <dbReference type="Proteomes" id="UP000054560"/>
    </source>
</evidence>
<dbReference type="AlphaFoldDB" id="A0A0L0FD57"/>
<name>A0A0L0FD57_9EUKA</name>
<organism evidence="2 3">
    <name type="scientific">Sphaeroforma arctica JP610</name>
    <dbReference type="NCBI Taxonomy" id="667725"/>
    <lineage>
        <taxon>Eukaryota</taxon>
        <taxon>Ichthyosporea</taxon>
        <taxon>Ichthyophonida</taxon>
        <taxon>Sphaeroforma</taxon>
    </lineage>
</organism>
<evidence type="ECO:0000313" key="2">
    <source>
        <dbReference type="EMBL" id="KNC74675.1"/>
    </source>
</evidence>
<dbReference type="RefSeq" id="XP_014148577.1">
    <property type="nucleotide sequence ID" value="XM_014293102.1"/>
</dbReference>
<feature type="compositionally biased region" description="Low complexity" evidence="1">
    <location>
        <begin position="36"/>
        <end position="49"/>
    </location>
</feature>
<accession>A0A0L0FD57</accession>
<evidence type="ECO:0000256" key="1">
    <source>
        <dbReference type="SAM" id="MobiDB-lite"/>
    </source>
</evidence>
<protein>
    <submittedName>
        <fullName evidence="2">Uncharacterized protein</fullName>
    </submittedName>
</protein>
<reference evidence="2 3" key="1">
    <citation type="submission" date="2011-02" db="EMBL/GenBank/DDBJ databases">
        <title>The Genome Sequence of Sphaeroforma arctica JP610.</title>
        <authorList>
            <consortium name="The Broad Institute Genome Sequencing Platform"/>
            <person name="Russ C."/>
            <person name="Cuomo C."/>
            <person name="Young S.K."/>
            <person name="Zeng Q."/>
            <person name="Gargeya S."/>
            <person name="Alvarado L."/>
            <person name="Berlin A."/>
            <person name="Chapman S.B."/>
            <person name="Chen Z."/>
            <person name="Freedman E."/>
            <person name="Gellesch M."/>
            <person name="Goldberg J."/>
            <person name="Griggs A."/>
            <person name="Gujja S."/>
            <person name="Heilman E."/>
            <person name="Heiman D."/>
            <person name="Howarth C."/>
            <person name="Mehta T."/>
            <person name="Neiman D."/>
            <person name="Pearson M."/>
            <person name="Roberts A."/>
            <person name="Saif S."/>
            <person name="Shea T."/>
            <person name="Shenoy N."/>
            <person name="Sisk P."/>
            <person name="Stolte C."/>
            <person name="Sykes S."/>
            <person name="White J."/>
            <person name="Yandava C."/>
            <person name="Burger G."/>
            <person name="Gray M.W."/>
            <person name="Holland P.W.H."/>
            <person name="King N."/>
            <person name="Lang F.B.F."/>
            <person name="Roger A.J."/>
            <person name="Ruiz-Trillo I."/>
            <person name="Haas B."/>
            <person name="Nusbaum C."/>
            <person name="Birren B."/>
        </authorList>
    </citation>
    <scope>NUCLEOTIDE SEQUENCE [LARGE SCALE GENOMIC DNA]</scope>
    <source>
        <strain evidence="2 3">JP610</strain>
    </source>
</reference>
<feature type="compositionally biased region" description="Polar residues" evidence="1">
    <location>
        <begin position="12"/>
        <end position="23"/>
    </location>
</feature>
<gene>
    <name evidence="2" type="ORF">SARC_12784</name>
</gene>
<dbReference type="Proteomes" id="UP000054560">
    <property type="component" value="Unassembled WGS sequence"/>
</dbReference>
<proteinExistence type="predicted"/>